<comment type="similarity">
    <text evidence="7">Belongs to the binding-protein-dependent transport system permease family.</text>
</comment>
<keyword evidence="5 7" id="KW-1133">Transmembrane helix</keyword>
<feature type="transmembrane region" description="Helical" evidence="7">
    <location>
        <begin position="287"/>
        <end position="310"/>
    </location>
</feature>
<dbReference type="InterPro" id="IPR000515">
    <property type="entry name" value="MetI-like"/>
</dbReference>
<evidence type="ECO:0000256" key="2">
    <source>
        <dbReference type="ARBA" id="ARBA00022448"/>
    </source>
</evidence>
<evidence type="ECO:0000256" key="4">
    <source>
        <dbReference type="ARBA" id="ARBA00022692"/>
    </source>
</evidence>
<comment type="caution">
    <text evidence="9">The sequence shown here is derived from an EMBL/GenBank/DDBJ whole genome shotgun (WGS) entry which is preliminary data.</text>
</comment>
<dbReference type="Pfam" id="PF00528">
    <property type="entry name" value="BPD_transp_1"/>
    <property type="match status" value="1"/>
</dbReference>
<evidence type="ECO:0000259" key="8">
    <source>
        <dbReference type="PROSITE" id="PS50928"/>
    </source>
</evidence>
<keyword evidence="3" id="KW-1003">Cell membrane</keyword>
<protein>
    <submittedName>
        <fullName evidence="9">ABC transporter permease</fullName>
    </submittedName>
</protein>
<evidence type="ECO:0000256" key="5">
    <source>
        <dbReference type="ARBA" id="ARBA00022989"/>
    </source>
</evidence>
<feature type="transmembrane region" description="Helical" evidence="7">
    <location>
        <begin position="241"/>
        <end position="267"/>
    </location>
</feature>
<evidence type="ECO:0000256" key="6">
    <source>
        <dbReference type="ARBA" id="ARBA00023136"/>
    </source>
</evidence>
<dbReference type="PROSITE" id="PS50928">
    <property type="entry name" value="ABC_TM1"/>
    <property type="match status" value="1"/>
</dbReference>
<sequence length="320" mass="34035">MLTWRWFAARFGGAVLTLLGVTVVVFVVLRTIPGDAVTASLGTESGTLTPAQRESLNHYYGIDKSWFEQLWTWISGIAHGDLGLSTTSGKAVTELLGTALPVTVEIAALAALMGTAAGIVLGVLAGARAGRTSDTATQGAALVGLAIPEFVVGTAVVTILAEVFSYFPSTGTFIPMTNSVSENLSQVFYPSLVLAIPFAANVMRTTRSEYVEMAEADYVRTARGKGLHPGRIRRAHILRNATIPIVTLTGIQFGYLLGGTVIVEQIFALPGMGRLLLTSITNRDYPVVQGTVLVIAVLFVLVNLIVDLLYRAIDPRTRAA</sequence>
<name>A0ABP9I137_9ACTN</name>
<dbReference type="PANTHER" id="PTHR43163:SF6">
    <property type="entry name" value="DIPEPTIDE TRANSPORT SYSTEM PERMEASE PROTEIN DPPB-RELATED"/>
    <property type="match status" value="1"/>
</dbReference>
<dbReference type="InterPro" id="IPR035906">
    <property type="entry name" value="MetI-like_sf"/>
</dbReference>
<feature type="transmembrane region" description="Helical" evidence="7">
    <location>
        <begin position="106"/>
        <end position="127"/>
    </location>
</feature>
<evidence type="ECO:0000256" key="7">
    <source>
        <dbReference type="RuleBase" id="RU363032"/>
    </source>
</evidence>
<keyword evidence="6 7" id="KW-0472">Membrane</keyword>
<dbReference type="PANTHER" id="PTHR43163">
    <property type="entry name" value="DIPEPTIDE TRANSPORT SYSTEM PERMEASE PROTEIN DPPB-RELATED"/>
    <property type="match status" value="1"/>
</dbReference>
<accession>A0ABP9I137</accession>
<evidence type="ECO:0000313" key="10">
    <source>
        <dbReference type="Proteomes" id="UP001500466"/>
    </source>
</evidence>
<dbReference type="CDD" id="cd06261">
    <property type="entry name" value="TM_PBP2"/>
    <property type="match status" value="1"/>
</dbReference>
<dbReference type="InterPro" id="IPR045621">
    <property type="entry name" value="BPD_transp_1_N"/>
</dbReference>
<keyword evidence="2 7" id="KW-0813">Transport</keyword>
<feature type="transmembrane region" description="Helical" evidence="7">
    <location>
        <begin position="187"/>
        <end position="203"/>
    </location>
</feature>
<feature type="domain" description="ABC transmembrane type-1" evidence="8">
    <location>
        <begin position="100"/>
        <end position="310"/>
    </location>
</feature>
<evidence type="ECO:0000256" key="1">
    <source>
        <dbReference type="ARBA" id="ARBA00004651"/>
    </source>
</evidence>
<evidence type="ECO:0000256" key="3">
    <source>
        <dbReference type="ARBA" id="ARBA00022475"/>
    </source>
</evidence>
<comment type="subcellular location">
    <subcellularLocation>
        <location evidence="1 7">Cell membrane</location>
        <topology evidence="1 7">Multi-pass membrane protein</topology>
    </subcellularLocation>
</comment>
<keyword evidence="10" id="KW-1185">Reference proteome</keyword>
<feature type="transmembrane region" description="Helical" evidence="7">
    <location>
        <begin position="139"/>
        <end position="167"/>
    </location>
</feature>
<feature type="transmembrane region" description="Helical" evidence="7">
    <location>
        <begin position="7"/>
        <end position="29"/>
    </location>
</feature>
<organism evidence="9 10">
    <name type="scientific">Yinghuangia aomiensis</name>
    <dbReference type="NCBI Taxonomy" id="676205"/>
    <lineage>
        <taxon>Bacteria</taxon>
        <taxon>Bacillati</taxon>
        <taxon>Actinomycetota</taxon>
        <taxon>Actinomycetes</taxon>
        <taxon>Kitasatosporales</taxon>
        <taxon>Streptomycetaceae</taxon>
        <taxon>Yinghuangia</taxon>
    </lineage>
</organism>
<proteinExistence type="inferred from homology"/>
<dbReference type="RefSeq" id="WP_345679230.1">
    <property type="nucleotide sequence ID" value="NZ_BAABHS010000029.1"/>
</dbReference>
<dbReference type="SUPFAM" id="SSF161098">
    <property type="entry name" value="MetI-like"/>
    <property type="match status" value="1"/>
</dbReference>
<gene>
    <name evidence="9" type="ORF">GCM10023205_63760</name>
</gene>
<dbReference type="Gene3D" id="1.10.3720.10">
    <property type="entry name" value="MetI-like"/>
    <property type="match status" value="1"/>
</dbReference>
<evidence type="ECO:0000313" key="9">
    <source>
        <dbReference type="EMBL" id="GAA4984810.1"/>
    </source>
</evidence>
<reference evidence="10" key="1">
    <citation type="journal article" date="2019" name="Int. J. Syst. Evol. Microbiol.">
        <title>The Global Catalogue of Microorganisms (GCM) 10K type strain sequencing project: providing services to taxonomists for standard genome sequencing and annotation.</title>
        <authorList>
            <consortium name="The Broad Institute Genomics Platform"/>
            <consortium name="The Broad Institute Genome Sequencing Center for Infectious Disease"/>
            <person name="Wu L."/>
            <person name="Ma J."/>
        </authorList>
    </citation>
    <scope>NUCLEOTIDE SEQUENCE [LARGE SCALE GENOMIC DNA]</scope>
    <source>
        <strain evidence="10">JCM 17986</strain>
    </source>
</reference>
<dbReference type="Proteomes" id="UP001500466">
    <property type="component" value="Unassembled WGS sequence"/>
</dbReference>
<dbReference type="EMBL" id="BAABHS010000029">
    <property type="protein sequence ID" value="GAA4984810.1"/>
    <property type="molecule type" value="Genomic_DNA"/>
</dbReference>
<keyword evidence="4 7" id="KW-0812">Transmembrane</keyword>
<dbReference type="Pfam" id="PF19300">
    <property type="entry name" value="BPD_transp_1_N"/>
    <property type="match status" value="1"/>
</dbReference>